<evidence type="ECO:0000256" key="10">
    <source>
        <dbReference type="ARBA" id="ARBA00023004"/>
    </source>
</evidence>
<keyword evidence="7" id="KW-0963">Cytoplasm</keyword>
<feature type="compositionally biased region" description="Basic residues" evidence="12">
    <location>
        <begin position="52"/>
        <end position="61"/>
    </location>
</feature>
<dbReference type="Pfam" id="PF00226">
    <property type="entry name" value="DnaJ"/>
    <property type="match status" value="1"/>
</dbReference>
<keyword evidence="8" id="KW-0479">Metal-binding</keyword>
<dbReference type="Pfam" id="PF05207">
    <property type="entry name" value="Zn_ribbon_CSL"/>
    <property type="match status" value="1"/>
</dbReference>
<dbReference type="PANTHER" id="PTHR21454">
    <property type="entry name" value="DPH3 HOMOLOG-RELATED"/>
    <property type="match status" value="1"/>
</dbReference>
<dbReference type="EMBL" id="JAXLQG010000012">
    <property type="protein sequence ID" value="KAK5533946.1"/>
    <property type="molecule type" value="Genomic_DNA"/>
</dbReference>
<sequence length="181" mass="20168">MSSHSASQNPHHTHYDVLHLPRDADWSRLSPEDIKSAYRRALLIHHPDKAAHSRSHSHSSPKPKPTDPSYPPAYAVDDIVTAYEVLVDPEKRAAYDAALDRRKTLESGHKGTHIGVEVLDLEDLKFDEAQNVWSKACRCGDEQGYILTDADLEKESQHGEIYVGCRGCSLFIKVLFAAADG</sequence>
<dbReference type="GO" id="GO:0046872">
    <property type="term" value="F:metal ion binding"/>
    <property type="evidence" value="ECO:0007669"/>
    <property type="project" value="UniProtKB-KW"/>
</dbReference>
<reference evidence="15 16" key="1">
    <citation type="submission" date="2023-06" db="EMBL/GenBank/DDBJ databases">
        <title>Black Yeasts Isolated from many extreme environments.</title>
        <authorList>
            <person name="Coleine C."/>
            <person name="Stajich J.E."/>
            <person name="Selbmann L."/>
        </authorList>
    </citation>
    <scope>NUCLEOTIDE SEQUENCE [LARGE SCALE GENOMIC DNA]</scope>
    <source>
        <strain evidence="15 16">CCFEE 5887</strain>
    </source>
</reference>
<evidence type="ECO:0000256" key="6">
    <source>
        <dbReference type="ARBA" id="ARBA00021797"/>
    </source>
</evidence>
<keyword evidence="10" id="KW-0408">Iron</keyword>
<dbReference type="CDD" id="cd06257">
    <property type="entry name" value="DnaJ"/>
    <property type="match status" value="1"/>
</dbReference>
<dbReference type="GO" id="GO:0005634">
    <property type="term" value="C:nucleus"/>
    <property type="evidence" value="ECO:0007669"/>
    <property type="project" value="UniProtKB-SubCell"/>
</dbReference>
<comment type="similarity">
    <text evidence="5">Belongs to the DPH4 family.</text>
</comment>
<feature type="domain" description="J" evidence="13">
    <location>
        <begin position="13"/>
        <end position="99"/>
    </location>
</feature>
<dbReference type="SUPFAM" id="SSF144217">
    <property type="entry name" value="CSL zinc finger"/>
    <property type="match status" value="1"/>
</dbReference>
<evidence type="ECO:0000259" key="13">
    <source>
        <dbReference type="PROSITE" id="PS50076"/>
    </source>
</evidence>
<feature type="region of interest" description="Disordered" evidence="12">
    <location>
        <begin position="47"/>
        <end position="73"/>
    </location>
</feature>
<protein>
    <recommendedName>
        <fullName evidence="6">Diphthamide biosynthesis protein 4</fullName>
    </recommendedName>
</protein>
<accession>A0AAV9Q5D7</accession>
<name>A0AAV9Q5D7_9PEZI</name>
<feature type="domain" description="DPH-type MB" evidence="14">
    <location>
        <begin position="115"/>
        <end position="177"/>
    </location>
</feature>
<evidence type="ECO:0000313" key="16">
    <source>
        <dbReference type="Proteomes" id="UP001345827"/>
    </source>
</evidence>
<feature type="compositionally biased region" description="Pro residues" evidence="12">
    <location>
        <begin position="62"/>
        <end position="71"/>
    </location>
</feature>
<dbReference type="Gene3D" id="1.10.287.110">
    <property type="entry name" value="DnaJ domain"/>
    <property type="match status" value="1"/>
</dbReference>
<evidence type="ECO:0000256" key="3">
    <source>
        <dbReference type="ARBA" id="ARBA00004496"/>
    </source>
</evidence>
<keyword evidence="16" id="KW-1185">Reference proteome</keyword>
<evidence type="ECO:0000256" key="2">
    <source>
        <dbReference type="ARBA" id="ARBA00004123"/>
    </source>
</evidence>
<dbReference type="PROSITE" id="PS51074">
    <property type="entry name" value="DPH_MB"/>
    <property type="match status" value="1"/>
</dbReference>
<evidence type="ECO:0000256" key="1">
    <source>
        <dbReference type="ARBA" id="ARBA00003474"/>
    </source>
</evidence>
<comment type="pathway">
    <text evidence="4">Protein modification; peptidyl-diphthamide biosynthesis.</text>
</comment>
<dbReference type="InterPro" id="IPR036671">
    <property type="entry name" value="DPH_MB_sf"/>
</dbReference>
<dbReference type="InterPro" id="IPR001623">
    <property type="entry name" value="DnaJ_domain"/>
</dbReference>
<keyword evidence="9" id="KW-0862">Zinc</keyword>
<comment type="subcellular location">
    <subcellularLocation>
        <location evidence="3">Cytoplasm</location>
    </subcellularLocation>
    <subcellularLocation>
        <location evidence="2">Nucleus</location>
    </subcellularLocation>
</comment>
<keyword evidence="11" id="KW-0539">Nucleus</keyword>
<proteinExistence type="inferred from homology"/>
<dbReference type="AlphaFoldDB" id="A0AAV9Q5D7"/>
<evidence type="ECO:0000256" key="8">
    <source>
        <dbReference type="ARBA" id="ARBA00022723"/>
    </source>
</evidence>
<dbReference type="PANTHER" id="PTHR21454:SF46">
    <property type="entry name" value="DIPHTHAMIDE BIOSYNTHESIS PROTEIN 4"/>
    <property type="match status" value="1"/>
</dbReference>
<dbReference type="InterPro" id="IPR007872">
    <property type="entry name" value="DPH_MB_dom"/>
</dbReference>
<dbReference type="Proteomes" id="UP001345827">
    <property type="component" value="Unassembled WGS sequence"/>
</dbReference>
<comment type="caution">
    <text evidence="15">The sequence shown here is derived from an EMBL/GenBank/DDBJ whole genome shotgun (WGS) entry which is preliminary data.</text>
</comment>
<dbReference type="GO" id="GO:0017183">
    <property type="term" value="P:protein histidyl modification to diphthamide"/>
    <property type="evidence" value="ECO:0007669"/>
    <property type="project" value="InterPro"/>
</dbReference>
<dbReference type="GO" id="GO:0005737">
    <property type="term" value="C:cytoplasm"/>
    <property type="evidence" value="ECO:0007669"/>
    <property type="project" value="UniProtKB-SubCell"/>
</dbReference>
<evidence type="ECO:0000313" key="15">
    <source>
        <dbReference type="EMBL" id="KAK5533946.1"/>
    </source>
</evidence>
<evidence type="ECO:0000256" key="12">
    <source>
        <dbReference type="SAM" id="MobiDB-lite"/>
    </source>
</evidence>
<evidence type="ECO:0000256" key="4">
    <source>
        <dbReference type="ARBA" id="ARBA00005156"/>
    </source>
</evidence>
<gene>
    <name evidence="15" type="primary">DPH4</name>
    <name evidence="15" type="ORF">LTR25_006926</name>
</gene>
<evidence type="ECO:0000259" key="14">
    <source>
        <dbReference type="PROSITE" id="PS51074"/>
    </source>
</evidence>
<evidence type="ECO:0000256" key="11">
    <source>
        <dbReference type="ARBA" id="ARBA00023242"/>
    </source>
</evidence>
<dbReference type="PROSITE" id="PS50076">
    <property type="entry name" value="DNAJ_2"/>
    <property type="match status" value="1"/>
</dbReference>
<dbReference type="SMART" id="SM00271">
    <property type="entry name" value="DnaJ"/>
    <property type="match status" value="1"/>
</dbReference>
<evidence type="ECO:0000256" key="9">
    <source>
        <dbReference type="ARBA" id="ARBA00022833"/>
    </source>
</evidence>
<comment type="function">
    <text evidence="1">Required for the first step of diphthamide biosynthesis, the transfer of 3-amino-3-carboxypropyl from S-adenosyl-L-methionine to a histidine residue. Diphthamide is a post-translational modification of histidine which occurs in elongation factor 2.</text>
</comment>
<evidence type="ECO:0000256" key="5">
    <source>
        <dbReference type="ARBA" id="ARBA00006169"/>
    </source>
</evidence>
<dbReference type="InterPro" id="IPR036869">
    <property type="entry name" value="J_dom_sf"/>
</dbReference>
<evidence type="ECO:0000256" key="7">
    <source>
        <dbReference type="ARBA" id="ARBA00022490"/>
    </source>
</evidence>
<dbReference type="InterPro" id="IPR044248">
    <property type="entry name" value="DPH3/4-like"/>
</dbReference>
<dbReference type="Gene3D" id="3.10.660.10">
    <property type="entry name" value="DPH Zinc finger"/>
    <property type="match status" value="1"/>
</dbReference>
<organism evidence="15 16">
    <name type="scientific">Vermiconidia calcicola</name>
    <dbReference type="NCBI Taxonomy" id="1690605"/>
    <lineage>
        <taxon>Eukaryota</taxon>
        <taxon>Fungi</taxon>
        <taxon>Dikarya</taxon>
        <taxon>Ascomycota</taxon>
        <taxon>Pezizomycotina</taxon>
        <taxon>Dothideomycetes</taxon>
        <taxon>Dothideomycetidae</taxon>
        <taxon>Mycosphaerellales</taxon>
        <taxon>Extremaceae</taxon>
        <taxon>Vermiconidia</taxon>
    </lineage>
</organism>
<dbReference type="SUPFAM" id="SSF46565">
    <property type="entry name" value="Chaperone J-domain"/>
    <property type="match status" value="1"/>
</dbReference>